<dbReference type="GO" id="GO:0008168">
    <property type="term" value="F:methyltransferase activity"/>
    <property type="evidence" value="ECO:0007669"/>
    <property type="project" value="UniProtKB-KW"/>
</dbReference>
<evidence type="ECO:0000259" key="1">
    <source>
        <dbReference type="Pfam" id="PF08241"/>
    </source>
</evidence>
<dbReference type="SUPFAM" id="SSF53335">
    <property type="entry name" value="S-adenosyl-L-methionine-dependent methyltransferases"/>
    <property type="match status" value="1"/>
</dbReference>
<dbReference type="CDD" id="cd02440">
    <property type="entry name" value="AdoMet_MTases"/>
    <property type="match status" value="1"/>
</dbReference>
<proteinExistence type="predicted"/>
<dbReference type="RefSeq" id="WP_211855916.1">
    <property type="nucleotide sequence ID" value="NZ_JAAGBB010000049.1"/>
</dbReference>
<evidence type="ECO:0000313" key="2">
    <source>
        <dbReference type="EMBL" id="MBR0668139.1"/>
    </source>
</evidence>
<dbReference type="Pfam" id="PF08241">
    <property type="entry name" value="Methyltransf_11"/>
    <property type="match status" value="1"/>
</dbReference>
<dbReference type="Proteomes" id="UP001196870">
    <property type="component" value="Unassembled WGS sequence"/>
</dbReference>
<dbReference type="Gene3D" id="3.40.50.150">
    <property type="entry name" value="Vaccinia Virus protein VP39"/>
    <property type="match status" value="1"/>
</dbReference>
<protein>
    <submittedName>
        <fullName evidence="2">Methyltransferase domain-containing protein</fullName>
    </submittedName>
</protein>
<dbReference type="EMBL" id="JAAGBB010000049">
    <property type="protein sequence ID" value="MBR0668139.1"/>
    <property type="molecule type" value="Genomic_DNA"/>
</dbReference>
<reference evidence="3" key="1">
    <citation type="journal article" date="2021" name="Syst. Appl. Microbiol.">
        <title>Roseomonas hellenica sp. nov., isolated from roots of wild-growing Alkanna tinctoria.</title>
        <authorList>
            <person name="Rat A."/>
            <person name="Naranjo H.D."/>
            <person name="Lebbe L."/>
            <person name="Cnockaert M."/>
            <person name="Krigas N."/>
            <person name="Grigoriadou K."/>
            <person name="Maloupa E."/>
            <person name="Willems A."/>
        </authorList>
    </citation>
    <scope>NUCLEOTIDE SEQUENCE [LARGE SCALE GENOMIC DNA]</scope>
    <source>
        <strain evidence="3">LMG 31523</strain>
    </source>
</reference>
<dbReference type="InterPro" id="IPR013216">
    <property type="entry name" value="Methyltransf_11"/>
</dbReference>
<feature type="domain" description="Methyltransferase type 11" evidence="1">
    <location>
        <begin position="47"/>
        <end position="139"/>
    </location>
</feature>
<comment type="caution">
    <text evidence="2">The sequence shown here is derived from an EMBL/GenBank/DDBJ whole genome shotgun (WGS) entry which is preliminary data.</text>
</comment>
<sequence>MGSTALSYDTWHADAAREPAMEEGHRPLWRHFIETIPETDLSTREVLDFGCNRGGFLRLLHALKPFRRGLGVDIAQASIAAARSLAGVVPVAYEAASDLTAWPDSFDIAFSYEVIYLLPDLAAHAAGMHAALRRGGVYYAVTGCHTENPLWPAWRDFIGGRTNAPVQDRSPDDYAAAFVAAGLEVSVRRFGYDGFVPVPKDRGYYPKLTDALDYSAVSKLLFRCVRRDP</sequence>
<gene>
    <name evidence="2" type="ORF">GXW71_27545</name>
</gene>
<keyword evidence="3" id="KW-1185">Reference proteome</keyword>
<dbReference type="InterPro" id="IPR029063">
    <property type="entry name" value="SAM-dependent_MTases_sf"/>
</dbReference>
<name>A0ABS5F6G7_9PROT</name>
<organism evidence="2 3">
    <name type="scientific">Plastoroseomonas hellenica</name>
    <dbReference type="NCBI Taxonomy" id="2687306"/>
    <lineage>
        <taxon>Bacteria</taxon>
        <taxon>Pseudomonadati</taxon>
        <taxon>Pseudomonadota</taxon>
        <taxon>Alphaproteobacteria</taxon>
        <taxon>Acetobacterales</taxon>
        <taxon>Acetobacteraceae</taxon>
        <taxon>Plastoroseomonas</taxon>
    </lineage>
</organism>
<keyword evidence="2" id="KW-0808">Transferase</keyword>
<dbReference type="GO" id="GO:0032259">
    <property type="term" value="P:methylation"/>
    <property type="evidence" value="ECO:0007669"/>
    <property type="project" value="UniProtKB-KW"/>
</dbReference>
<evidence type="ECO:0000313" key="3">
    <source>
        <dbReference type="Proteomes" id="UP001196870"/>
    </source>
</evidence>
<keyword evidence="2" id="KW-0489">Methyltransferase</keyword>
<accession>A0ABS5F6G7</accession>